<dbReference type="AlphaFoldDB" id="A0A1I1GN75"/>
<dbReference type="PANTHER" id="PTHR13774:SF39">
    <property type="entry name" value="BIOSYNTHESIS PROTEIN, PUTATIVE-RELATED"/>
    <property type="match status" value="1"/>
</dbReference>
<evidence type="ECO:0000256" key="3">
    <source>
        <dbReference type="PIRSR" id="PIRSR016184-1"/>
    </source>
</evidence>
<dbReference type="PANTHER" id="PTHR13774">
    <property type="entry name" value="PHENAZINE BIOSYNTHESIS PROTEIN"/>
    <property type="match status" value="1"/>
</dbReference>
<gene>
    <name evidence="4" type="ORF">SAMN05216204_10428</name>
</gene>
<dbReference type="STRING" id="1164594.SAMN05216204_10428"/>
<name>A0A1I1GN75_9BURK</name>
<evidence type="ECO:0000313" key="5">
    <source>
        <dbReference type="Proteomes" id="UP000198639"/>
    </source>
</evidence>
<dbReference type="OrthoDB" id="9788221at2"/>
<feature type="active site" evidence="3">
    <location>
        <position position="47"/>
    </location>
</feature>
<organism evidence="4 5">
    <name type="scientific">Massilia yuzhufengensis</name>
    <dbReference type="NCBI Taxonomy" id="1164594"/>
    <lineage>
        <taxon>Bacteria</taxon>
        <taxon>Pseudomonadati</taxon>
        <taxon>Pseudomonadota</taxon>
        <taxon>Betaproteobacteria</taxon>
        <taxon>Burkholderiales</taxon>
        <taxon>Oxalobacteraceae</taxon>
        <taxon>Telluria group</taxon>
        <taxon>Massilia</taxon>
    </lineage>
</organism>
<protein>
    <submittedName>
        <fullName evidence="4">Phenazine biosynthesis protein PhzF family</fullName>
    </submittedName>
</protein>
<dbReference type="Proteomes" id="UP000198639">
    <property type="component" value="Unassembled WGS sequence"/>
</dbReference>
<evidence type="ECO:0000256" key="2">
    <source>
        <dbReference type="ARBA" id="ARBA00023235"/>
    </source>
</evidence>
<sequence length="278" mass="29278">MNVSSILRIAAFSDGEAGGNPAGVWIGDALPPAGEMAAMAHAIGFSETAFAAPQGELWRVRYFSPESEVPFCGHATIALGAALARRFGDGRYDLALNAATISVEGRVEGERVAASLQSPPTHSRPAPPELVDAALALFGYTRADLDERIPPALAHGGADHLVLALRSREHLARMAYQLDAGRRLMNEHGLVTVVLAWAEGPQRFHTRNPFASGGVLEDPATGAGTAALAGYLRDLGWPHGGRIEVVQGEDMGMRSRLTAEIGDEPGGSIRVSGTARNM</sequence>
<dbReference type="Gene3D" id="3.10.310.10">
    <property type="entry name" value="Diaminopimelate Epimerase, Chain A, domain 1"/>
    <property type="match status" value="2"/>
</dbReference>
<dbReference type="RefSeq" id="WP_091871879.1">
    <property type="nucleotide sequence ID" value="NZ_FOLD01000004.1"/>
</dbReference>
<keyword evidence="2" id="KW-0413">Isomerase</keyword>
<dbReference type="EMBL" id="FOLD01000004">
    <property type="protein sequence ID" value="SFC13219.1"/>
    <property type="molecule type" value="Genomic_DNA"/>
</dbReference>
<reference evidence="5" key="1">
    <citation type="submission" date="2016-10" db="EMBL/GenBank/DDBJ databases">
        <authorList>
            <person name="Varghese N."/>
            <person name="Submissions S."/>
        </authorList>
    </citation>
    <scope>NUCLEOTIDE SEQUENCE [LARGE SCALE GENOMIC DNA]</scope>
    <source>
        <strain evidence="5">CGMCC 1.12041</strain>
    </source>
</reference>
<dbReference type="GO" id="GO:0016853">
    <property type="term" value="F:isomerase activity"/>
    <property type="evidence" value="ECO:0007669"/>
    <property type="project" value="UniProtKB-KW"/>
</dbReference>
<evidence type="ECO:0000313" key="4">
    <source>
        <dbReference type="EMBL" id="SFC13219.1"/>
    </source>
</evidence>
<dbReference type="Pfam" id="PF02567">
    <property type="entry name" value="PhzC-PhzF"/>
    <property type="match status" value="1"/>
</dbReference>
<keyword evidence="5" id="KW-1185">Reference proteome</keyword>
<dbReference type="GO" id="GO:0005737">
    <property type="term" value="C:cytoplasm"/>
    <property type="evidence" value="ECO:0007669"/>
    <property type="project" value="TreeGrafter"/>
</dbReference>
<evidence type="ECO:0000256" key="1">
    <source>
        <dbReference type="ARBA" id="ARBA00008270"/>
    </source>
</evidence>
<dbReference type="SUPFAM" id="SSF54506">
    <property type="entry name" value="Diaminopimelate epimerase-like"/>
    <property type="match status" value="1"/>
</dbReference>
<dbReference type="NCBIfam" id="TIGR00654">
    <property type="entry name" value="PhzF_family"/>
    <property type="match status" value="1"/>
</dbReference>
<proteinExistence type="inferred from homology"/>
<comment type="similarity">
    <text evidence="1">Belongs to the PhzF family.</text>
</comment>
<accession>A0A1I1GN75</accession>
<dbReference type="PIRSF" id="PIRSF016184">
    <property type="entry name" value="PhzC_PhzF"/>
    <property type="match status" value="1"/>
</dbReference>
<dbReference type="InterPro" id="IPR003719">
    <property type="entry name" value="Phenazine_PhzF-like"/>
</dbReference>